<dbReference type="SMART" id="SM00448">
    <property type="entry name" value="REC"/>
    <property type="match status" value="1"/>
</dbReference>
<evidence type="ECO:0000259" key="5">
    <source>
        <dbReference type="PROSITE" id="PS51755"/>
    </source>
</evidence>
<dbReference type="InterPro" id="IPR036388">
    <property type="entry name" value="WH-like_DNA-bd_sf"/>
</dbReference>
<dbReference type="Pfam" id="PF00486">
    <property type="entry name" value="Trans_reg_C"/>
    <property type="match status" value="1"/>
</dbReference>
<dbReference type="PANTHER" id="PTHR48111">
    <property type="entry name" value="REGULATOR OF RPOS"/>
    <property type="match status" value="1"/>
</dbReference>
<proteinExistence type="predicted"/>
<feature type="DNA-binding region" description="OmpR/PhoB-type" evidence="3">
    <location>
        <begin position="145"/>
        <end position="242"/>
    </location>
</feature>
<dbReference type="InterPro" id="IPR011006">
    <property type="entry name" value="CheY-like_superfamily"/>
</dbReference>
<dbReference type="Gene3D" id="6.10.250.690">
    <property type="match status" value="1"/>
</dbReference>
<comment type="caution">
    <text evidence="6">The sequence shown here is derived from an EMBL/GenBank/DDBJ whole genome shotgun (WGS) entry which is preliminary data.</text>
</comment>
<dbReference type="PANTHER" id="PTHR48111:SF28">
    <property type="entry name" value="TRANSCRIPTIONAL REGULATORY PROTEIN TCRX-RELATED"/>
    <property type="match status" value="1"/>
</dbReference>
<dbReference type="RefSeq" id="WP_210055143.1">
    <property type="nucleotide sequence ID" value="NZ_BAAAMH010000004.1"/>
</dbReference>
<dbReference type="Gene3D" id="1.10.10.10">
    <property type="entry name" value="Winged helix-like DNA-binding domain superfamily/Winged helix DNA-binding domain"/>
    <property type="match status" value="1"/>
</dbReference>
<evidence type="ECO:0000256" key="2">
    <source>
        <dbReference type="PROSITE-ProRule" id="PRU00169"/>
    </source>
</evidence>
<dbReference type="EMBL" id="JAGIOB010000001">
    <property type="protein sequence ID" value="MBP2417003.1"/>
    <property type="molecule type" value="Genomic_DNA"/>
</dbReference>
<dbReference type="PROSITE" id="PS50110">
    <property type="entry name" value="RESPONSE_REGULATORY"/>
    <property type="match status" value="1"/>
</dbReference>
<protein>
    <submittedName>
        <fullName evidence="6">Two-component system OmpR family response regulator</fullName>
    </submittedName>
</protein>
<evidence type="ECO:0000259" key="4">
    <source>
        <dbReference type="PROSITE" id="PS50110"/>
    </source>
</evidence>
<evidence type="ECO:0000313" key="7">
    <source>
        <dbReference type="Proteomes" id="UP000758168"/>
    </source>
</evidence>
<sequence length="244" mass="26784">MVRTDAASAPLTRPDGTPIRVLAVDDEASLTELLSMAMRYEGWQVTTAASGTAAVKAARETRPDAIVLDMMLPDFDGLEVMRRIRAEDPDVPVIFLTAKDAVADRIGGLTAGGDDYVTKPFSLEEVIARLRALLRRSGAAFARSDSVLVVGDLTLDEDSHEVTRGGTDIALTATEFELLRYLMRNPRRVLSKAQILDRVWNYDFGGQANVVELYISYLRKKIDADRAPMIHTMRGAGYVLRPAG</sequence>
<gene>
    <name evidence="6" type="ORF">JOF54_001925</name>
</gene>
<dbReference type="SUPFAM" id="SSF52172">
    <property type="entry name" value="CheY-like"/>
    <property type="match status" value="1"/>
</dbReference>
<dbReference type="PROSITE" id="PS51755">
    <property type="entry name" value="OMPR_PHOB"/>
    <property type="match status" value="1"/>
</dbReference>
<evidence type="ECO:0000313" key="6">
    <source>
        <dbReference type="EMBL" id="MBP2417003.1"/>
    </source>
</evidence>
<dbReference type="CDD" id="cd00383">
    <property type="entry name" value="trans_reg_C"/>
    <property type="match status" value="1"/>
</dbReference>
<keyword evidence="7" id="KW-1185">Reference proteome</keyword>
<feature type="modified residue" description="4-aspartylphosphate" evidence="2">
    <location>
        <position position="69"/>
    </location>
</feature>
<dbReference type="Gene3D" id="3.40.50.2300">
    <property type="match status" value="1"/>
</dbReference>
<evidence type="ECO:0000256" key="3">
    <source>
        <dbReference type="PROSITE-ProRule" id="PRU01091"/>
    </source>
</evidence>
<accession>A0ABS4Z7H5</accession>
<organism evidence="6 7">
    <name type="scientific">Microlunatus capsulatus</name>
    <dbReference type="NCBI Taxonomy" id="99117"/>
    <lineage>
        <taxon>Bacteria</taxon>
        <taxon>Bacillati</taxon>
        <taxon>Actinomycetota</taxon>
        <taxon>Actinomycetes</taxon>
        <taxon>Propionibacteriales</taxon>
        <taxon>Propionibacteriaceae</taxon>
        <taxon>Microlunatus</taxon>
    </lineage>
</organism>
<evidence type="ECO:0000256" key="1">
    <source>
        <dbReference type="ARBA" id="ARBA00023125"/>
    </source>
</evidence>
<keyword evidence="2" id="KW-0597">Phosphoprotein</keyword>
<dbReference type="SMART" id="SM00862">
    <property type="entry name" value="Trans_reg_C"/>
    <property type="match status" value="1"/>
</dbReference>
<dbReference type="CDD" id="cd17615">
    <property type="entry name" value="REC_OmpR_MtPhoP-like"/>
    <property type="match status" value="1"/>
</dbReference>
<dbReference type="InterPro" id="IPR039420">
    <property type="entry name" value="WalR-like"/>
</dbReference>
<dbReference type="InterPro" id="IPR001789">
    <property type="entry name" value="Sig_transdc_resp-reg_receiver"/>
</dbReference>
<dbReference type="InterPro" id="IPR001867">
    <property type="entry name" value="OmpR/PhoB-type_DNA-bd"/>
</dbReference>
<feature type="domain" description="Response regulatory" evidence="4">
    <location>
        <begin position="20"/>
        <end position="134"/>
    </location>
</feature>
<feature type="domain" description="OmpR/PhoB-type" evidence="5">
    <location>
        <begin position="145"/>
        <end position="242"/>
    </location>
</feature>
<dbReference type="Pfam" id="PF00072">
    <property type="entry name" value="Response_reg"/>
    <property type="match status" value="1"/>
</dbReference>
<name>A0ABS4Z7H5_9ACTN</name>
<dbReference type="Proteomes" id="UP000758168">
    <property type="component" value="Unassembled WGS sequence"/>
</dbReference>
<keyword evidence="1 3" id="KW-0238">DNA-binding</keyword>
<reference evidence="6 7" key="1">
    <citation type="submission" date="2021-03" db="EMBL/GenBank/DDBJ databases">
        <title>Sequencing the genomes of 1000 actinobacteria strains.</title>
        <authorList>
            <person name="Klenk H.-P."/>
        </authorList>
    </citation>
    <scope>NUCLEOTIDE SEQUENCE [LARGE SCALE GENOMIC DNA]</scope>
    <source>
        <strain evidence="6 7">DSM 12936</strain>
    </source>
</reference>